<dbReference type="InterPro" id="IPR002872">
    <property type="entry name" value="Proline_DH_dom"/>
</dbReference>
<keyword evidence="6" id="KW-0560">Oxidoreductase</keyword>
<dbReference type="Proteomes" id="UP000198251">
    <property type="component" value="Chromosome I"/>
</dbReference>
<dbReference type="AlphaFoldDB" id="A0A1C5GA36"/>
<dbReference type="EC" id="1.5.5.2" evidence="2"/>
<dbReference type="PANTHER" id="PTHR13914:SF0">
    <property type="entry name" value="PROLINE DEHYDROGENASE 1, MITOCHONDRIAL"/>
    <property type="match status" value="1"/>
</dbReference>
<evidence type="ECO:0000256" key="4">
    <source>
        <dbReference type="ARBA" id="ARBA00022741"/>
    </source>
</evidence>
<dbReference type="InterPro" id="IPR015659">
    <property type="entry name" value="Proline_oxidase"/>
</dbReference>
<protein>
    <recommendedName>
        <fullName evidence="2">proline dehydrogenase</fullName>
        <ecNumber evidence="2">1.5.5.2</ecNumber>
    </recommendedName>
</protein>
<feature type="domain" description="Proline dehydrogenase" evidence="11">
    <location>
        <begin position="45"/>
        <end position="293"/>
    </location>
</feature>
<dbReference type="InterPro" id="IPR008219">
    <property type="entry name" value="PRODH_bac_arc"/>
</dbReference>
<feature type="binding site" evidence="10">
    <location>
        <position position="164"/>
    </location>
    <ligand>
        <name>FAD</name>
        <dbReference type="ChEBI" id="CHEBI:57692"/>
    </ligand>
</feature>
<evidence type="ECO:0000256" key="8">
    <source>
        <dbReference type="ARBA" id="ARBA00048779"/>
    </source>
</evidence>
<evidence type="ECO:0000256" key="10">
    <source>
        <dbReference type="PIRSR" id="PIRSR000196-2"/>
    </source>
</evidence>
<feature type="binding site" evidence="9">
    <location>
        <position position="290"/>
    </location>
    <ligand>
        <name>substrate</name>
    </ligand>
</feature>
<dbReference type="UniPathway" id="UPA00261">
    <property type="reaction ID" value="UER00373"/>
</dbReference>
<feature type="binding site" evidence="10">
    <location>
        <begin position="188"/>
        <end position="190"/>
    </location>
    <ligand>
        <name>FAD</name>
        <dbReference type="ChEBI" id="CHEBI:57692"/>
    </ligand>
</feature>
<comment type="pathway">
    <text evidence="1">Amino-acid degradation; L-proline degradation into L-glutamate; L-glutamate from L-proline: step 1/2.</text>
</comment>
<dbReference type="GO" id="GO:0000166">
    <property type="term" value="F:nucleotide binding"/>
    <property type="evidence" value="ECO:0007669"/>
    <property type="project" value="UniProtKB-KW"/>
</dbReference>
<proteinExistence type="predicted"/>
<evidence type="ECO:0000256" key="6">
    <source>
        <dbReference type="ARBA" id="ARBA00023002"/>
    </source>
</evidence>
<dbReference type="InterPro" id="IPR029041">
    <property type="entry name" value="FAD-linked_oxidoreductase-like"/>
</dbReference>
<feature type="binding site" evidence="9">
    <location>
        <position position="98"/>
    </location>
    <ligand>
        <name>substrate</name>
    </ligand>
</feature>
<reference evidence="12 13" key="1">
    <citation type="submission" date="2016-06" db="EMBL/GenBank/DDBJ databases">
        <authorList>
            <person name="Kjaerup R.B."/>
            <person name="Dalgaard T.S."/>
            <person name="Juul-Madsen H.R."/>
        </authorList>
    </citation>
    <scope>NUCLEOTIDE SEQUENCE [LARGE SCALE GENOMIC DNA]</scope>
    <source>
        <strain evidence="12 13">DSM 43913</strain>
    </source>
</reference>
<evidence type="ECO:0000313" key="12">
    <source>
        <dbReference type="EMBL" id="SCG16601.1"/>
    </source>
</evidence>
<keyword evidence="13" id="KW-1185">Reference proteome</keyword>
<dbReference type="RefSeq" id="WP_089000477.1">
    <property type="nucleotide sequence ID" value="NZ_JBFAAC010000033.1"/>
</dbReference>
<evidence type="ECO:0000259" key="11">
    <source>
        <dbReference type="Pfam" id="PF01619"/>
    </source>
</evidence>
<evidence type="ECO:0000256" key="9">
    <source>
        <dbReference type="PIRSR" id="PIRSR000196-1"/>
    </source>
</evidence>
<dbReference type="GO" id="GO:0004657">
    <property type="term" value="F:proline dehydrogenase activity"/>
    <property type="evidence" value="ECO:0007669"/>
    <property type="project" value="UniProtKB-EC"/>
</dbReference>
<feature type="binding site" evidence="9">
    <location>
        <position position="289"/>
    </location>
    <ligand>
        <name>substrate</name>
    </ligand>
</feature>
<dbReference type="SUPFAM" id="SSF51730">
    <property type="entry name" value="FAD-linked oxidoreductase"/>
    <property type="match status" value="1"/>
</dbReference>
<dbReference type="GO" id="GO:0010133">
    <property type="term" value="P:L-proline catabolic process to L-glutamate"/>
    <property type="evidence" value="ECO:0007669"/>
    <property type="project" value="UniProtKB-UniPathway"/>
</dbReference>
<evidence type="ECO:0000256" key="3">
    <source>
        <dbReference type="ARBA" id="ARBA00022630"/>
    </source>
</evidence>
<dbReference type="Pfam" id="PF01619">
    <property type="entry name" value="Pro_dh"/>
    <property type="match status" value="1"/>
</dbReference>
<dbReference type="EMBL" id="LT607733">
    <property type="protein sequence ID" value="SCG16601.1"/>
    <property type="molecule type" value="Genomic_DNA"/>
</dbReference>
<comment type="cofactor">
    <cofactor evidence="10">
        <name>FAD</name>
        <dbReference type="ChEBI" id="CHEBI:57692"/>
    </cofactor>
    <text evidence="10">Binds 1 FAD per subunit.</text>
</comment>
<dbReference type="Gene3D" id="3.20.20.220">
    <property type="match status" value="1"/>
</dbReference>
<keyword evidence="3" id="KW-0285">Flavoprotein</keyword>
<feature type="binding site" evidence="10">
    <location>
        <position position="136"/>
    </location>
    <ligand>
        <name>FAD</name>
        <dbReference type="ChEBI" id="CHEBI:57692"/>
    </ligand>
</feature>
<dbReference type="PANTHER" id="PTHR13914">
    <property type="entry name" value="PROLINE OXIDASE"/>
    <property type="match status" value="1"/>
</dbReference>
<accession>A0A1C5GA36</accession>
<sequence length="311" mass="34067">MPNKLLLLAAENERMRALVSRSSLTRGIVRRFVAGEEDREVVAVARRLAGVGLQVTIDLLGEGTTALAQAEATRDTYLALLWSLHAADLAATAEVSLKVSALGGSLPGDGYGHALRLTRDVCAAAAAVGSSVTIDMEDHTTVDATLTLLGELRAEFPCVGVALQACLRRTAADCRRLAHAGSRVRLVKGAYAEPASVAYVRKRQVDDEFRRCLRILMEGQGYPMVATHDPKLIEHTLHLARLGGRSVEDFEFQMLYGIRENEQLRLASGGNRMRVYLPYGRDWYAYFMRRLAEKPTNLLLLARSFTPGSAN</sequence>
<keyword evidence="5 10" id="KW-0274">FAD</keyword>
<dbReference type="PIRSF" id="PIRSF000196">
    <property type="entry name" value="Pro_dehydrog"/>
    <property type="match status" value="1"/>
</dbReference>
<feature type="binding site" evidence="10">
    <location>
        <begin position="227"/>
        <end position="228"/>
    </location>
    <ligand>
        <name>FAD</name>
        <dbReference type="ChEBI" id="CHEBI:57692"/>
    </ligand>
</feature>
<organism evidence="12 13">
    <name type="scientific">Micromonospora echinofusca</name>
    <dbReference type="NCBI Taxonomy" id="47858"/>
    <lineage>
        <taxon>Bacteria</taxon>
        <taxon>Bacillati</taxon>
        <taxon>Actinomycetota</taxon>
        <taxon>Actinomycetes</taxon>
        <taxon>Micromonosporales</taxon>
        <taxon>Micromonosporaceae</taxon>
        <taxon>Micromonospora</taxon>
    </lineage>
</organism>
<name>A0A1C5GA36_MICEH</name>
<comment type="catalytic activity">
    <reaction evidence="8">
        <text>L-proline + a quinone = (S)-1-pyrroline-5-carboxylate + a quinol + H(+)</text>
        <dbReference type="Rhea" id="RHEA:23784"/>
        <dbReference type="ChEBI" id="CHEBI:15378"/>
        <dbReference type="ChEBI" id="CHEBI:17388"/>
        <dbReference type="ChEBI" id="CHEBI:24646"/>
        <dbReference type="ChEBI" id="CHEBI:60039"/>
        <dbReference type="ChEBI" id="CHEBI:132124"/>
        <dbReference type="EC" id="1.5.5.2"/>
    </reaction>
</comment>
<evidence type="ECO:0000256" key="2">
    <source>
        <dbReference type="ARBA" id="ARBA00012695"/>
    </source>
</evidence>
<keyword evidence="4 10" id="KW-0547">Nucleotide-binding</keyword>
<evidence type="ECO:0000256" key="7">
    <source>
        <dbReference type="ARBA" id="ARBA00023062"/>
    </source>
</evidence>
<dbReference type="GeneID" id="95802661"/>
<gene>
    <name evidence="12" type="ORF">GA0070610_2872</name>
</gene>
<evidence type="ECO:0000313" key="13">
    <source>
        <dbReference type="Proteomes" id="UP000198251"/>
    </source>
</evidence>
<feature type="binding site" evidence="10">
    <location>
        <position position="202"/>
    </location>
    <ligand>
        <name>FAD</name>
        <dbReference type="ChEBI" id="CHEBI:57692"/>
    </ligand>
</feature>
<keyword evidence="7" id="KW-0642">Proline metabolism</keyword>
<evidence type="ECO:0000256" key="5">
    <source>
        <dbReference type="ARBA" id="ARBA00022827"/>
    </source>
</evidence>
<evidence type="ECO:0000256" key="1">
    <source>
        <dbReference type="ARBA" id="ARBA00004739"/>
    </source>
</evidence>